<dbReference type="OMA" id="YHAAEEC"/>
<dbReference type="GO" id="GO:0005634">
    <property type="term" value="C:nucleus"/>
    <property type="evidence" value="ECO:0007669"/>
    <property type="project" value="TreeGrafter"/>
</dbReference>
<organism evidence="2">
    <name type="scientific">Amphimedon queenslandica</name>
    <name type="common">Sponge</name>
    <dbReference type="NCBI Taxonomy" id="400682"/>
    <lineage>
        <taxon>Eukaryota</taxon>
        <taxon>Metazoa</taxon>
        <taxon>Porifera</taxon>
        <taxon>Demospongiae</taxon>
        <taxon>Heteroscleromorpha</taxon>
        <taxon>Haplosclerida</taxon>
        <taxon>Niphatidae</taxon>
        <taxon>Amphimedon</taxon>
    </lineage>
</organism>
<feature type="domain" description="DDE-1" evidence="1">
    <location>
        <begin position="88"/>
        <end position="174"/>
    </location>
</feature>
<dbReference type="eggNOG" id="ENOG502RZRY">
    <property type="taxonomic scope" value="Eukaryota"/>
</dbReference>
<dbReference type="PANTHER" id="PTHR19303">
    <property type="entry name" value="TRANSPOSON"/>
    <property type="match status" value="1"/>
</dbReference>
<dbReference type="AlphaFoldDB" id="A0A1X7VXQ7"/>
<dbReference type="InParanoid" id="A0A1X7VXQ7"/>
<reference evidence="2" key="1">
    <citation type="submission" date="2017-05" db="UniProtKB">
        <authorList>
            <consortium name="EnsemblMetazoa"/>
        </authorList>
    </citation>
    <scope>IDENTIFICATION</scope>
</reference>
<dbReference type="Pfam" id="PF03184">
    <property type="entry name" value="DDE_1"/>
    <property type="match status" value="1"/>
</dbReference>
<dbReference type="PANTHER" id="PTHR19303:SF74">
    <property type="entry name" value="POGO TRANSPOSABLE ELEMENT WITH KRAB DOMAIN"/>
    <property type="match status" value="1"/>
</dbReference>
<accession>A0A1X7VXQ7</accession>
<evidence type="ECO:0000259" key="1">
    <source>
        <dbReference type="Pfam" id="PF03184"/>
    </source>
</evidence>
<sequence length="197" mass="22469">MKWHPSLANRRPQHLQLVRAKALNEEVVRHWFHKCLSPVLTNLDVTGKPDNIYNVDESGFPLSWTPKCILSRRGQKSPQALLAGSGWENITVQLCTSATGKLLPPYVVYKGERLMSDTTYGGPLGTRYSVTQNGWMTELTFLDWMKSLFIPFIGDKKPILLILDGHLSHVSYEVRLLALEHAFNHFVYYVTISKFNP</sequence>
<evidence type="ECO:0000313" key="2">
    <source>
        <dbReference type="EnsemblMetazoa" id="Aqu2.1.44660_001"/>
    </source>
</evidence>
<proteinExistence type="predicted"/>
<dbReference type="InterPro" id="IPR050863">
    <property type="entry name" value="CenT-Element_Derived"/>
</dbReference>
<name>A0A1X7VXQ7_AMPQE</name>
<dbReference type="GO" id="GO:0003677">
    <property type="term" value="F:DNA binding"/>
    <property type="evidence" value="ECO:0007669"/>
    <property type="project" value="TreeGrafter"/>
</dbReference>
<dbReference type="InterPro" id="IPR004875">
    <property type="entry name" value="DDE_SF_endonuclease_dom"/>
</dbReference>
<dbReference type="STRING" id="400682.A0A1X7VXQ7"/>
<protein>
    <recommendedName>
        <fullName evidence="1">DDE-1 domain-containing protein</fullName>
    </recommendedName>
</protein>
<dbReference type="EnsemblMetazoa" id="Aqu2.1.44660_001">
    <property type="protein sequence ID" value="Aqu2.1.44660_001"/>
    <property type="gene ID" value="Aqu2.1.44660"/>
</dbReference>